<reference evidence="12 13" key="1">
    <citation type="submission" date="2020-10" db="EMBL/GenBank/DDBJ databases">
        <title>Plant Genome Project.</title>
        <authorList>
            <person name="Zhang R.-G."/>
        </authorList>
    </citation>
    <scope>NUCLEOTIDE SEQUENCE [LARGE SCALE GENOMIC DNA]</scope>
    <source>
        <strain evidence="12">FAFU-HL-1</strain>
        <tissue evidence="12">Leaf</tissue>
    </source>
</reference>
<comment type="similarity">
    <text evidence="2">Belongs to the ABC transporter superfamily. ABCG family. Eye pigment precursor importer (TC 3.A.1.204) subfamily.</text>
</comment>
<dbReference type="GO" id="GO:0016887">
    <property type="term" value="F:ATP hydrolysis activity"/>
    <property type="evidence" value="ECO:0007669"/>
    <property type="project" value="InterPro"/>
</dbReference>
<dbReference type="InterPro" id="IPR003439">
    <property type="entry name" value="ABC_transporter-like_ATP-bd"/>
</dbReference>
<organism evidence="12 13">
    <name type="scientific">Salix dunnii</name>
    <dbReference type="NCBI Taxonomy" id="1413687"/>
    <lineage>
        <taxon>Eukaryota</taxon>
        <taxon>Viridiplantae</taxon>
        <taxon>Streptophyta</taxon>
        <taxon>Embryophyta</taxon>
        <taxon>Tracheophyta</taxon>
        <taxon>Spermatophyta</taxon>
        <taxon>Magnoliopsida</taxon>
        <taxon>eudicotyledons</taxon>
        <taxon>Gunneridae</taxon>
        <taxon>Pentapetalae</taxon>
        <taxon>rosids</taxon>
        <taxon>fabids</taxon>
        <taxon>Malpighiales</taxon>
        <taxon>Salicaceae</taxon>
        <taxon>Saliceae</taxon>
        <taxon>Salix</taxon>
    </lineage>
</organism>
<keyword evidence="7 10" id="KW-1133">Transmembrane helix</keyword>
<dbReference type="SMART" id="SM00382">
    <property type="entry name" value="AAA"/>
    <property type="match status" value="1"/>
</dbReference>
<keyword evidence="6" id="KW-0067">ATP-binding</keyword>
<feature type="transmembrane region" description="Helical" evidence="10">
    <location>
        <begin position="558"/>
        <end position="576"/>
    </location>
</feature>
<feature type="transmembrane region" description="Helical" evidence="10">
    <location>
        <begin position="490"/>
        <end position="516"/>
    </location>
</feature>
<evidence type="ECO:0000256" key="4">
    <source>
        <dbReference type="ARBA" id="ARBA00022692"/>
    </source>
</evidence>
<dbReference type="InterPro" id="IPR003593">
    <property type="entry name" value="AAA+_ATPase"/>
</dbReference>
<evidence type="ECO:0000256" key="1">
    <source>
        <dbReference type="ARBA" id="ARBA00004141"/>
    </source>
</evidence>
<dbReference type="InterPro" id="IPR027417">
    <property type="entry name" value="P-loop_NTPase"/>
</dbReference>
<dbReference type="Pfam" id="PF01061">
    <property type="entry name" value="ABC2_membrane"/>
    <property type="match status" value="1"/>
</dbReference>
<evidence type="ECO:0000259" key="11">
    <source>
        <dbReference type="PROSITE" id="PS50893"/>
    </source>
</evidence>
<comment type="subcellular location">
    <subcellularLocation>
        <location evidence="1">Membrane</location>
        <topology evidence="1">Multi-pass membrane protein</topology>
    </subcellularLocation>
</comment>
<sequence length="666" mass="72966">MPMFSTGVEAPDRYSLDGPDQSKGCPPPPRDSCDHPSLVLSSCYPITLKFMDVGYGVKFESKNKESNIKKIFGHGPTISNQFQERTILNGITGMASPGEILAILGPSGSGKSTLLNALAGRTLANGFTGTVLTNNRKPAKQIMKRTGFVSQDDILYPHLTVRETLVFCSLLRLPKSLSKQEKTLVAESAISELGLTKCENTIIGNGFTRGISGGERKRVSIAHEMLINPSLLILDEPTSGLDATAAYRLVLTLGSLAKKGKTIVTSMHQPSSRVYQMFDSVLVLSEGTCLYFGKGSEAMAYLESVGYSPSFPMNPADFLLDLANGVCQLDHGVSETDKPNVRQSLIACYNTLLAPKVKAACMETSSISTKENGFIGIHSSEEHRVSSDRISISSWFNQFSILLRRSFKERKHESFNTLRVLQVVMAAVLAGLMWWHSDFRDIQDRLGLLFFISIFWGVFPSSNSVFVFPQERAIFVKERASGMYTLSSYFMSRIVGDLPMELILPTIFLSVTYWMAGLKLEFGAFLSTLLVLLGYVVVSQGLGLALGAAIMDAKQASTIVTITMLAFVLTGGFYVHKLPPCMVWIKYISTTFYAYKLLINAQYGGGENLSSLLGCSLSHGGDRASCKFVEQDIEAQISPAISVSALIFMFVGYRLLAYLALRRIKA</sequence>
<name>A0A835MI03_9ROSI</name>
<dbReference type="InterPro" id="IPR043926">
    <property type="entry name" value="ABCG_dom"/>
</dbReference>
<feature type="transmembrane region" description="Helical" evidence="10">
    <location>
        <begin position="418"/>
        <end position="436"/>
    </location>
</feature>
<dbReference type="PANTHER" id="PTHR48041:SF56">
    <property type="entry name" value="ABC TRANSPORTER G FAMILY MEMBER 25"/>
    <property type="match status" value="1"/>
</dbReference>
<keyword evidence="3" id="KW-0813">Transport</keyword>
<feature type="transmembrane region" description="Helical" evidence="10">
    <location>
        <begin position="640"/>
        <end position="661"/>
    </location>
</feature>
<feature type="region of interest" description="Disordered" evidence="9">
    <location>
        <begin position="1"/>
        <end position="32"/>
    </location>
</feature>
<dbReference type="EMBL" id="JADGMS010000019">
    <property type="protein sequence ID" value="KAF9661626.1"/>
    <property type="molecule type" value="Genomic_DNA"/>
</dbReference>
<evidence type="ECO:0000256" key="6">
    <source>
        <dbReference type="ARBA" id="ARBA00022840"/>
    </source>
</evidence>
<dbReference type="Proteomes" id="UP000657918">
    <property type="component" value="Unassembled WGS sequence"/>
</dbReference>
<dbReference type="PANTHER" id="PTHR48041">
    <property type="entry name" value="ABC TRANSPORTER G FAMILY MEMBER 28"/>
    <property type="match status" value="1"/>
</dbReference>
<dbReference type="AlphaFoldDB" id="A0A835MI03"/>
<dbReference type="SUPFAM" id="SSF52540">
    <property type="entry name" value="P-loop containing nucleoside triphosphate hydrolases"/>
    <property type="match status" value="1"/>
</dbReference>
<evidence type="ECO:0000313" key="12">
    <source>
        <dbReference type="EMBL" id="KAF9661626.1"/>
    </source>
</evidence>
<keyword evidence="4 10" id="KW-0812">Transmembrane</keyword>
<keyword evidence="13" id="KW-1185">Reference proteome</keyword>
<keyword evidence="5" id="KW-0547">Nucleotide-binding</keyword>
<dbReference type="InterPro" id="IPR050352">
    <property type="entry name" value="ABCG_transporters"/>
</dbReference>
<dbReference type="InterPro" id="IPR013525">
    <property type="entry name" value="ABC2_TM"/>
</dbReference>
<evidence type="ECO:0000256" key="2">
    <source>
        <dbReference type="ARBA" id="ARBA00005814"/>
    </source>
</evidence>
<dbReference type="FunFam" id="3.40.50.300:FF:000337">
    <property type="entry name" value="ABC transporter G family member 22"/>
    <property type="match status" value="1"/>
</dbReference>
<dbReference type="GO" id="GO:0005524">
    <property type="term" value="F:ATP binding"/>
    <property type="evidence" value="ECO:0007669"/>
    <property type="project" value="UniProtKB-KW"/>
</dbReference>
<protein>
    <recommendedName>
        <fullName evidence="11">ABC transporter domain-containing protein</fullName>
    </recommendedName>
</protein>
<dbReference type="PROSITE" id="PS50893">
    <property type="entry name" value="ABC_TRANSPORTER_2"/>
    <property type="match status" value="1"/>
</dbReference>
<evidence type="ECO:0000256" key="7">
    <source>
        <dbReference type="ARBA" id="ARBA00022989"/>
    </source>
</evidence>
<dbReference type="GO" id="GO:0140359">
    <property type="term" value="F:ABC-type transporter activity"/>
    <property type="evidence" value="ECO:0007669"/>
    <property type="project" value="InterPro"/>
</dbReference>
<feature type="transmembrane region" description="Helical" evidence="10">
    <location>
        <begin position="522"/>
        <end position="546"/>
    </location>
</feature>
<gene>
    <name evidence="12" type="ORF">SADUNF_Sadunf19G0088400</name>
</gene>
<dbReference type="Pfam" id="PF00005">
    <property type="entry name" value="ABC_tran"/>
    <property type="match status" value="1"/>
</dbReference>
<evidence type="ECO:0000256" key="9">
    <source>
        <dbReference type="SAM" id="MobiDB-lite"/>
    </source>
</evidence>
<dbReference type="Gene3D" id="3.40.50.300">
    <property type="entry name" value="P-loop containing nucleotide triphosphate hydrolases"/>
    <property type="match status" value="1"/>
</dbReference>
<evidence type="ECO:0000256" key="10">
    <source>
        <dbReference type="SAM" id="Phobius"/>
    </source>
</evidence>
<evidence type="ECO:0000256" key="5">
    <source>
        <dbReference type="ARBA" id="ARBA00022741"/>
    </source>
</evidence>
<evidence type="ECO:0000256" key="3">
    <source>
        <dbReference type="ARBA" id="ARBA00022448"/>
    </source>
</evidence>
<dbReference type="OrthoDB" id="245989at2759"/>
<evidence type="ECO:0000256" key="8">
    <source>
        <dbReference type="ARBA" id="ARBA00023136"/>
    </source>
</evidence>
<feature type="transmembrane region" description="Helical" evidence="10">
    <location>
        <begin position="448"/>
        <end position="469"/>
    </location>
</feature>
<feature type="domain" description="ABC transporter" evidence="11">
    <location>
        <begin position="63"/>
        <end position="311"/>
    </location>
</feature>
<dbReference type="Pfam" id="PF19055">
    <property type="entry name" value="ABC2_membrane_7"/>
    <property type="match status" value="1"/>
</dbReference>
<proteinExistence type="inferred from homology"/>
<evidence type="ECO:0000313" key="13">
    <source>
        <dbReference type="Proteomes" id="UP000657918"/>
    </source>
</evidence>
<accession>A0A835MI03</accession>
<keyword evidence="8 10" id="KW-0472">Membrane</keyword>
<comment type="caution">
    <text evidence="12">The sequence shown here is derived from an EMBL/GenBank/DDBJ whole genome shotgun (WGS) entry which is preliminary data.</text>
</comment>
<dbReference type="GO" id="GO:0005886">
    <property type="term" value="C:plasma membrane"/>
    <property type="evidence" value="ECO:0007669"/>
    <property type="project" value="TreeGrafter"/>
</dbReference>